<name>A0ACC3C8T9_PYRYE</name>
<evidence type="ECO:0000313" key="2">
    <source>
        <dbReference type="Proteomes" id="UP000798662"/>
    </source>
</evidence>
<evidence type="ECO:0000313" key="1">
    <source>
        <dbReference type="EMBL" id="KAK1866293.1"/>
    </source>
</evidence>
<organism evidence="1 2">
    <name type="scientific">Pyropia yezoensis</name>
    <name type="common">Susabi-nori</name>
    <name type="synonym">Porphyra yezoensis</name>
    <dbReference type="NCBI Taxonomy" id="2788"/>
    <lineage>
        <taxon>Eukaryota</taxon>
        <taxon>Rhodophyta</taxon>
        <taxon>Bangiophyceae</taxon>
        <taxon>Bangiales</taxon>
        <taxon>Bangiaceae</taxon>
        <taxon>Pyropia</taxon>
    </lineage>
</organism>
<keyword evidence="2" id="KW-1185">Reference proteome</keyword>
<accession>A0ACC3C8T9</accession>
<sequence>MASSPGLSLVVEPLAAPSSPPVLSPSGSPSLAASAADGPAPTPPPAGGRARLAIRRVQLENFKSYGGTVTVGPFHKRFSAIVGPNGSGKSNVIDAMLFVFGKRAKQMRLSKVSELLHNSATHPNVTAATVTVDFHEITDTGDGDDDYTVLPGSSFSVSRTALKNNSSRYALDGRTVTFGEVNAVLRRKGVDLEHNRFLILQGEVEQIAMLRPKAPTPHDTGLLEYLEDIIGSSAHVPEIERLAAEVDTLNEERLAKLHLAKAVERERDGLVGAKDEAEAFLALEGELADKRVTLLRDSLAGETVTAATIFARRDALQARVDAQRAEMSTAAETIKALDKRHAGEKKKYDAAATAATQAHDAAVAIERKDIQLGEAAKHLAAKEKKQAATAEREGAKAEAADADAATHSAAAEAASTDVSAAQAGLTTAEAALQAHYDRIRGETEPLRRQVEAAQRALMPHTGAVHDAQRAVDVAVKEVDLLASQLAAPQRAQEAAAAEVDAVARELTAARGRLATAESDAAMTATGVANADAARSSTASALADVEARIPALRVTVERGRAAVAERSTRSRLFAALADEPSLRIVGRLADLASVDAKYDVAVGAAAGGTLDNIVVHTAADATACVQFLRARGLGRATFIILEKMRYLERSLGTPSGAALPRLFDLLGPPAGGEAAARSFATVRTAFYYALRDTLVADTLDAATREAFKPTRRTRVVTLAGELVEPSGAMSGGGSGAPRFRLGGGGGGGGAGGSAEDASPARIAAASKELDAALAELTRLRCTASSAEAAVTAARSAADAASTAVEGARLEVASAEARATAAARDLEVKTAAAGEAASAATTDRHAALTASLPRLRDAVAAAKECCAAHEAEIASLQAQVMAVGGAELEAAKTDVATVTVTLDAASTAASTAAVKAETAKRAGAKAAAAAQRAAAAAATAADERTRIEAERAGLEAQTADLVAAQEAAEATLADRKRDLDAIAAERAEAASSVAAQRAAEVDLVAQLDTEVRAATEARRRVSSARKRLAGVRKQQRRLAAELDAIDEDEDSGEDGAAGGGEGGVEDPAGGTSRGADSANADEDGMDVDASTGRARPGSSSARKRRKTPAKKKRRRRQSVAASAAGSGDEDPDKASGDDEEEGEEAEGAGRDKEGEDGDDDDDAPEDEENVDDVVRMDAAERKTADAEIKALEARVAAMKVNIGAIKQYRRKERECRRRMSALEAATAARDTVRRNCEAVRRARLEEFMAGFSAITLKLKEMYQMITLGGDAELELVDSLDPFSEGVVFSVRPPKKSWKNISNLSGGEKTLSSLALVFALHHYKPTPLYFMDEIDAALDFKNVSIVANYVKERTKDAQFIIISLRNNMFELADRLVGIYKTFNSTKSVTINPHAFALPAVVRPGGLRGGGTATATATAGSDRQRR</sequence>
<dbReference type="EMBL" id="CM020619">
    <property type="protein sequence ID" value="KAK1866293.1"/>
    <property type="molecule type" value="Genomic_DNA"/>
</dbReference>
<gene>
    <name evidence="1" type="ORF">I4F81_008813</name>
</gene>
<dbReference type="Proteomes" id="UP000798662">
    <property type="component" value="Chromosome 2"/>
</dbReference>
<protein>
    <submittedName>
        <fullName evidence="1">Uncharacterized protein</fullName>
    </submittedName>
</protein>
<proteinExistence type="predicted"/>
<reference evidence="1" key="1">
    <citation type="submission" date="2019-11" db="EMBL/GenBank/DDBJ databases">
        <title>Nori genome reveals adaptations in red seaweeds to the harsh intertidal environment.</title>
        <authorList>
            <person name="Wang D."/>
            <person name="Mao Y."/>
        </authorList>
    </citation>
    <scope>NUCLEOTIDE SEQUENCE</scope>
    <source>
        <tissue evidence="1">Gametophyte</tissue>
    </source>
</reference>
<comment type="caution">
    <text evidence="1">The sequence shown here is derived from an EMBL/GenBank/DDBJ whole genome shotgun (WGS) entry which is preliminary data.</text>
</comment>